<comment type="caution">
    <text evidence="1">The sequence shown here is derived from an EMBL/GenBank/DDBJ whole genome shotgun (WGS) entry which is preliminary data.</text>
</comment>
<sequence length="199" mass="21834">MRNRVIRPPSSPDCLLFPAWNSLPFTDCSPIAVSQTNNFPFCSHKALQNPAPQDPSALHSGWSPGLNRVVGMCGSCLQFGLGYWLVAGKKTVAAEDAQSQIIQCSVCGVTQPRFGITLPPKKLGSSSKALFHVLATSEDPNGFMQQRPLSSPVLLVSEDNCMIAIGKTPVTTFPMDRLNEGLLYVCRQRYFKIQFMSRI</sequence>
<protein>
    <submittedName>
        <fullName evidence="1">Uncharacterized protein</fullName>
    </submittedName>
</protein>
<name>A0A4Z2GL89_9TELE</name>
<dbReference type="OrthoDB" id="8962263at2759"/>
<dbReference type="AlphaFoldDB" id="A0A4Z2GL89"/>
<dbReference type="Proteomes" id="UP000314294">
    <property type="component" value="Unassembled WGS sequence"/>
</dbReference>
<organism evidence="1 2">
    <name type="scientific">Liparis tanakae</name>
    <name type="common">Tanaka's snailfish</name>
    <dbReference type="NCBI Taxonomy" id="230148"/>
    <lineage>
        <taxon>Eukaryota</taxon>
        <taxon>Metazoa</taxon>
        <taxon>Chordata</taxon>
        <taxon>Craniata</taxon>
        <taxon>Vertebrata</taxon>
        <taxon>Euteleostomi</taxon>
        <taxon>Actinopterygii</taxon>
        <taxon>Neopterygii</taxon>
        <taxon>Teleostei</taxon>
        <taxon>Neoteleostei</taxon>
        <taxon>Acanthomorphata</taxon>
        <taxon>Eupercaria</taxon>
        <taxon>Perciformes</taxon>
        <taxon>Cottioidei</taxon>
        <taxon>Cottales</taxon>
        <taxon>Liparidae</taxon>
        <taxon>Liparis</taxon>
    </lineage>
</organism>
<accession>A0A4Z2GL89</accession>
<reference evidence="1 2" key="1">
    <citation type="submission" date="2019-03" db="EMBL/GenBank/DDBJ databases">
        <title>First draft genome of Liparis tanakae, snailfish: a comprehensive survey of snailfish specific genes.</title>
        <authorList>
            <person name="Kim W."/>
            <person name="Song I."/>
            <person name="Jeong J.-H."/>
            <person name="Kim D."/>
            <person name="Kim S."/>
            <person name="Ryu S."/>
            <person name="Song J.Y."/>
            <person name="Lee S.K."/>
        </authorList>
    </citation>
    <scope>NUCLEOTIDE SEQUENCE [LARGE SCALE GENOMIC DNA]</scope>
    <source>
        <tissue evidence="1">Muscle</tissue>
    </source>
</reference>
<proteinExistence type="predicted"/>
<evidence type="ECO:0000313" key="2">
    <source>
        <dbReference type="Proteomes" id="UP000314294"/>
    </source>
</evidence>
<keyword evidence="2" id="KW-1185">Reference proteome</keyword>
<dbReference type="EMBL" id="SRLO01000498">
    <property type="protein sequence ID" value="TNN54025.1"/>
    <property type="molecule type" value="Genomic_DNA"/>
</dbReference>
<gene>
    <name evidence="1" type="ORF">EYF80_035758</name>
</gene>
<evidence type="ECO:0000313" key="1">
    <source>
        <dbReference type="EMBL" id="TNN54025.1"/>
    </source>
</evidence>